<accession>A0AAJ0FR60</accession>
<dbReference type="AlphaFoldDB" id="A0AAJ0FR60"/>
<sequence length="252" mass="28500">MKRSREPEEEAEPNTPTSDLGPASREGSQPASKVVGLDPAENSSRSGVAMRCSLPPHTEVLVFRTYDEFETHYNTSHTNRCLECKKSFPSQYLLDLHHEECHDAFSAVRREKGEHTYSCFVEGCERKCRTPQKRRMHLIDKHMYPKNYFFAVTRDGIEGRRSMLLEGGHRRRRSSIATKDSRRRSLIGAEMADESSSADGESSVRPQGAGDDARARRDVEMDDLTGAMSALQFIPTSVRFGRGRGKVGFQKR</sequence>
<reference evidence="3" key="1">
    <citation type="submission" date="2023-06" db="EMBL/GenBank/DDBJ databases">
        <title>Genome-scale phylogeny and comparative genomics of the fungal order Sordariales.</title>
        <authorList>
            <consortium name="Lawrence Berkeley National Laboratory"/>
            <person name="Hensen N."/>
            <person name="Bonometti L."/>
            <person name="Westerberg I."/>
            <person name="Brannstrom I.O."/>
            <person name="Guillou S."/>
            <person name="Cros-Aarteil S."/>
            <person name="Calhoun S."/>
            <person name="Haridas S."/>
            <person name="Kuo A."/>
            <person name="Mondo S."/>
            <person name="Pangilinan J."/>
            <person name="Riley R."/>
            <person name="Labutti K."/>
            <person name="Andreopoulos B."/>
            <person name="Lipzen A."/>
            <person name="Chen C."/>
            <person name="Yanf M."/>
            <person name="Daum C."/>
            <person name="Ng V."/>
            <person name="Clum A."/>
            <person name="Steindorff A."/>
            <person name="Ohm R."/>
            <person name="Martin F."/>
            <person name="Silar P."/>
            <person name="Natvig D."/>
            <person name="Lalanne C."/>
            <person name="Gautier V."/>
            <person name="Ament-Velasquez S.L."/>
            <person name="Kruys A."/>
            <person name="Hutchinson M.I."/>
            <person name="Powell A.J."/>
            <person name="Barry K."/>
            <person name="Miller A.N."/>
            <person name="Grigoriev I.V."/>
            <person name="Debuchy R."/>
            <person name="Gladieux P."/>
            <person name="Thoren M.H."/>
            <person name="Johannesson H."/>
        </authorList>
    </citation>
    <scope>NUCLEOTIDE SEQUENCE</scope>
    <source>
        <strain evidence="3">8032-3</strain>
    </source>
</reference>
<dbReference type="PANTHER" id="PTHR21354:SF0">
    <property type="entry name" value="ZINC FINGER PROTEIN 511"/>
    <property type="match status" value="1"/>
</dbReference>
<evidence type="ECO:0000313" key="3">
    <source>
        <dbReference type="EMBL" id="KAK1769800.1"/>
    </source>
</evidence>
<feature type="domain" description="C2H2-type" evidence="2">
    <location>
        <begin position="81"/>
        <end position="102"/>
    </location>
</feature>
<feature type="compositionally biased region" description="Low complexity" evidence="1">
    <location>
        <begin position="188"/>
        <end position="203"/>
    </location>
</feature>
<dbReference type="InterPro" id="IPR013087">
    <property type="entry name" value="Znf_C2H2_type"/>
</dbReference>
<gene>
    <name evidence="3" type="ORF">QBC33DRAFT_529147</name>
</gene>
<feature type="region of interest" description="Disordered" evidence="1">
    <location>
        <begin position="1"/>
        <end position="50"/>
    </location>
</feature>
<dbReference type="GeneID" id="85310310"/>
<dbReference type="EMBL" id="MU839001">
    <property type="protein sequence ID" value="KAK1769800.1"/>
    <property type="molecule type" value="Genomic_DNA"/>
</dbReference>
<dbReference type="Proteomes" id="UP001244011">
    <property type="component" value="Unassembled WGS sequence"/>
</dbReference>
<evidence type="ECO:0000313" key="4">
    <source>
        <dbReference type="Proteomes" id="UP001244011"/>
    </source>
</evidence>
<protein>
    <recommendedName>
        <fullName evidence="2">C2H2-type domain-containing protein</fullName>
    </recommendedName>
</protein>
<dbReference type="SMART" id="SM00355">
    <property type="entry name" value="ZnF_C2H2"/>
    <property type="match status" value="2"/>
</dbReference>
<name>A0AAJ0FR60_9PEZI</name>
<evidence type="ECO:0000259" key="2">
    <source>
        <dbReference type="PROSITE" id="PS00028"/>
    </source>
</evidence>
<proteinExistence type="predicted"/>
<keyword evidence="4" id="KW-1185">Reference proteome</keyword>
<dbReference type="RefSeq" id="XP_060286013.1">
    <property type="nucleotide sequence ID" value="XM_060427123.1"/>
</dbReference>
<feature type="region of interest" description="Disordered" evidence="1">
    <location>
        <begin position="169"/>
        <end position="221"/>
    </location>
</feature>
<dbReference type="PROSITE" id="PS00028">
    <property type="entry name" value="ZINC_FINGER_C2H2_1"/>
    <property type="match status" value="1"/>
</dbReference>
<organism evidence="3 4">
    <name type="scientific">Phialemonium atrogriseum</name>
    <dbReference type="NCBI Taxonomy" id="1093897"/>
    <lineage>
        <taxon>Eukaryota</taxon>
        <taxon>Fungi</taxon>
        <taxon>Dikarya</taxon>
        <taxon>Ascomycota</taxon>
        <taxon>Pezizomycotina</taxon>
        <taxon>Sordariomycetes</taxon>
        <taxon>Sordariomycetidae</taxon>
        <taxon>Cephalothecales</taxon>
        <taxon>Cephalothecaceae</taxon>
        <taxon>Phialemonium</taxon>
    </lineage>
</organism>
<evidence type="ECO:0000256" key="1">
    <source>
        <dbReference type="SAM" id="MobiDB-lite"/>
    </source>
</evidence>
<comment type="caution">
    <text evidence="3">The sequence shown here is derived from an EMBL/GenBank/DDBJ whole genome shotgun (WGS) entry which is preliminary data.</text>
</comment>
<dbReference type="InterPro" id="IPR039258">
    <property type="entry name" value="ZNF511"/>
</dbReference>
<dbReference type="PANTHER" id="PTHR21354">
    <property type="entry name" value="ZINC FINGER PROTEIN 511"/>
    <property type="match status" value="1"/>
</dbReference>